<gene>
    <name evidence="1" type="ordered locus">BCG_2778c</name>
</gene>
<organism evidence="1 2">
    <name type="scientific">Mycobacterium bovis (strain BCG / Pasteur 1173P2)</name>
    <dbReference type="NCBI Taxonomy" id="410289"/>
    <lineage>
        <taxon>Bacteria</taxon>
        <taxon>Bacillati</taxon>
        <taxon>Actinomycetota</taxon>
        <taxon>Actinomycetes</taxon>
        <taxon>Mycobacteriales</taxon>
        <taxon>Mycobacteriaceae</taxon>
        <taxon>Mycobacterium</taxon>
        <taxon>Mycobacterium tuberculosis complex</taxon>
    </lineage>
</organism>
<evidence type="ECO:0000313" key="1">
    <source>
        <dbReference type="EMBL" id="CAL72766.1"/>
    </source>
</evidence>
<name>A0A0H3M7W5_MYCBP</name>
<evidence type="ECO:0000313" key="2">
    <source>
        <dbReference type="Proteomes" id="UP000001472"/>
    </source>
</evidence>
<protein>
    <submittedName>
        <fullName evidence="1">Uncharacterized protein</fullName>
    </submittedName>
</protein>
<reference evidence="1 2" key="1">
    <citation type="journal article" date="2007" name="Proc. Natl. Acad. Sci. U.S.A.">
        <title>Genome plasticity of BCG and impact on vaccine efficacy.</title>
        <authorList>
            <person name="Brosch R."/>
            <person name="Gordon S.V."/>
            <person name="Garnier T."/>
            <person name="Eiglmeier K."/>
            <person name="Frigui W."/>
            <person name="Valenti P."/>
            <person name="Dos Santos S."/>
            <person name="Duthoy S."/>
            <person name="Lacroix C."/>
            <person name="Garcia-Pelayo C."/>
            <person name="Inwald J.K."/>
            <person name="Golby P."/>
            <person name="Garcia J.N."/>
            <person name="Hewinson R.G."/>
            <person name="Behr M.A."/>
            <person name="Quail M.A."/>
            <person name="Churcher C."/>
            <person name="Barrell B.G."/>
            <person name="Parkhill J."/>
            <person name="Cole S.T."/>
        </authorList>
    </citation>
    <scope>NUCLEOTIDE SEQUENCE [LARGE SCALE GENOMIC DNA]</scope>
    <source>
        <strain evidence="2">BCG / Pasteur 1173P2</strain>
    </source>
</reference>
<dbReference type="KEGG" id="mbb:BCG_2778c"/>
<dbReference type="AlphaFoldDB" id="A0A0H3M7W5"/>
<dbReference type="HOGENOM" id="CLU_153179_0_0_11"/>
<dbReference type="EMBL" id="AM408590">
    <property type="protein sequence ID" value="CAL72766.1"/>
    <property type="molecule type" value="Genomic_DNA"/>
</dbReference>
<proteinExistence type="predicted"/>
<dbReference type="Proteomes" id="UP000001472">
    <property type="component" value="Chromosome"/>
</dbReference>
<sequence>MAAKRRHLYYVRPLDGHPVARVDRKTDRAADSLPVAGVLGELDIPPVTVAEGLAGELASMASWLGLGGIAVSTRGDLAGELCAATKRTNG</sequence>
<accession>A0A0H3M7W5</accession>